<keyword evidence="4" id="KW-0479">Metal-binding</keyword>
<evidence type="ECO:0000313" key="20">
    <source>
        <dbReference type="EMBL" id="KAF6755562.1"/>
    </source>
</evidence>
<sequence>MVGLVKSSVGTKLLWVVLILGSHVLTAHSHWVYEGVTTANTTTTSATRIPVNWSPLFGATDPKTLCNNNTGPAKETLIVSAGSEAVFRMAAGNYVYHPGLLRFIWAGCLRFDWPWQTMGTVTLHATIPAGVPSGEYLLRSESTSFAVYRGALQWWVSCAQIEVVNGGDGSPPMVEVPGHIQADDPNLQVDTYSAPVEFRFGGFERLMFRLQISSYFDIVGTRP</sequence>
<comment type="subcellular location">
    <subcellularLocation>
        <location evidence="2">Secreted</location>
    </subcellularLocation>
</comment>
<evidence type="ECO:0000256" key="16">
    <source>
        <dbReference type="SAM" id="SignalP"/>
    </source>
</evidence>
<accession>A0A8H6M5I9</accession>
<evidence type="ECO:0000256" key="8">
    <source>
        <dbReference type="ARBA" id="ARBA00023008"/>
    </source>
</evidence>
<comment type="caution">
    <text evidence="19">The sequence shown here is derived from an EMBL/GenBank/DDBJ whole genome shotgun (WGS) entry which is preliminary data.</text>
</comment>
<keyword evidence="11" id="KW-0119">Carbohydrate metabolism</keyword>
<dbReference type="InterPro" id="IPR049892">
    <property type="entry name" value="AA9"/>
</dbReference>
<reference evidence="19 21" key="1">
    <citation type="submission" date="2020-07" db="EMBL/GenBank/DDBJ databases">
        <title>Comparative genomics of pyrophilous fungi reveals a link between fire events and developmental genes.</title>
        <authorList>
            <consortium name="DOE Joint Genome Institute"/>
            <person name="Steindorff A.S."/>
            <person name="Carver A."/>
            <person name="Calhoun S."/>
            <person name="Stillman K."/>
            <person name="Liu H."/>
            <person name="Lipzen A."/>
            <person name="Pangilinan J."/>
            <person name="Labutti K."/>
            <person name="Bruns T.D."/>
            <person name="Grigoriev I.V."/>
        </authorList>
    </citation>
    <scope>NUCLEOTIDE SEQUENCE [LARGE SCALE GENOMIC DNA]</scope>
    <source>
        <strain evidence="19 21">CBS 144469</strain>
    </source>
</reference>
<dbReference type="Pfam" id="PF03443">
    <property type="entry name" value="AA9"/>
    <property type="match status" value="1"/>
</dbReference>
<keyword evidence="6" id="KW-0136">Cellulose degradation</keyword>
<gene>
    <name evidence="19" type="ORF">DFP72DRAFT_847276</name>
    <name evidence="20" type="ORF">DFP72DRAFT_847297</name>
    <name evidence="18" type="ORF">DFP72DRAFT_851991</name>
</gene>
<comment type="cofactor">
    <cofactor evidence="1">
        <name>Cu(2+)</name>
        <dbReference type="ChEBI" id="CHEBI:29036"/>
    </cofactor>
</comment>
<evidence type="ECO:0000256" key="3">
    <source>
        <dbReference type="ARBA" id="ARBA00022525"/>
    </source>
</evidence>
<keyword evidence="21" id="KW-1185">Reference proteome</keyword>
<name>A0A8H6M5I9_9AGAR</name>
<evidence type="ECO:0000256" key="9">
    <source>
        <dbReference type="ARBA" id="ARBA00023033"/>
    </source>
</evidence>
<evidence type="ECO:0000256" key="1">
    <source>
        <dbReference type="ARBA" id="ARBA00001973"/>
    </source>
</evidence>
<feature type="chain" id="PRO_5035140739" description="lytic cellulose monooxygenase (C4-dehydrogenating)" evidence="16">
    <location>
        <begin position="30"/>
        <end position="223"/>
    </location>
</feature>
<evidence type="ECO:0000256" key="12">
    <source>
        <dbReference type="ARBA" id="ARBA00023326"/>
    </source>
</evidence>
<proteinExistence type="inferred from homology"/>
<dbReference type="PANTHER" id="PTHR33353:SF10">
    <property type="entry name" value="ENDO-BETA-1,4-GLUCANASE D"/>
    <property type="match status" value="1"/>
</dbReference>
<evidence type="ECO:0000313" key="19">
    <source>
        <dbReference type="EMBL" id="KAF6755540.1"/>
    </source>
</evidence>
<keyword evidence="9" id="KW-0503">Monooxygenase</keyword>
<dbReference type="PANTHER" id="PTHR33353">
    <property type="entry name" value="PUTATIVE (AFU_ORTHOLOGUE AFUA_1G12560)-RELATED"/>
    <property type="match status" value="1"/>
</dbReference>
<evidence type="ECO:0000256" key="6">
    <source>
        <dbReference type="ARBA" id="ARBA00023001"/>
    </source>
</evidence>
<dbReference type="EMBL" id="JACGCI010000029">
    <property type="protein sequence ID" value="KAF6755540.1"/>
    <property type="molecule type" value="Genomic_DNA"/>
</dbReference>
<dbReference type="OrthoDB" id="3496539at2759"/>
<comment type="similarity">
    <text evidence="13">Belongs to the polysaccharide monooxygenase AA9 family.</text>
</comment>
<evidence type="ECO:0000259" key="17">
    <source>
        <dbReference type="Pfam" id="PF03443"/>
    </source>
</evidence>
<evidence type="ECO:0000256" key="11">
    <source>
        <dbReference type="ARBA" id="ARBA00023277"/>
    </source>
</evidence>
<feature type="signal peptide" evidence="16">
    <location>
        <begin position="1"/>
        <end position="29"/>
    </location>
</feature>
<evidence type="ECO:0000256" key="13">
    <source>
        <dbReference type="ARBA" id="ARBA00044502"/>
    </source>
</evidence>
<evidence type="ECO:0000256" key="5">
    <source>
        <dbReference type="ARBA" id="ARBA00022729"/>
    </source>
</evidence>
<evidence type="ECO:0000256" key="14">
    <source>
        <dbReference type="ARBA" id="ARBA00045077"/>
    </source>
</evidence>
<dbReference type="GO" id="GO:0004497">
    <property type="term" value="F:monooxygenase activity"/>
    <property type="evidence" value="ECO:0007669"/>
    <property type="project" value="UniProtKB-KW"/>
</dbReference>
<dbReference type="GO" id="GO:0005576">
    <property type="term" value="C:extracellular region"/>
    <property type="evidence" value="ECO:0007669"/>
    <property type="project" value="UniProtKB-SubCell"/>
</dbReference>
<dbReference type="EMBL" id="JACGCI010000029">
    <property type="protein sequence ID" value="KAF6755562.1"/>
    <property type="molecule type" value="Genomic_DNA"/>
</dbReference>
<evidence type="ECO:0000313" key="21">
    <source>
        <dbReference type="Proteomes" id="UP000521943"/>
    </source>
</evidence>
<keyword evidence="5 16" id="KW-0732">Signal</keyword>
<keyword evidence="8" id="KW-0186">Copper</keyword>
<dbReference type="AlphaFoldDB" id="A0A8H6M5I9"/>
<dbReference type="Gene3D" id="2.70.50.70">
    <property type="match status" value="1"/>
</dbReference>
<organism evidence="19 21">
    <name type="scientific">Ephemerocybe angulata</name>
    <dbReference type="NCBI Taxonomy" id="980116"/>
    <lineage>
        <taxon>Eukaryota</taxon>
        <taxon>Fungi</taxon>
        <taxon>Dikarya</taxon>
        <taxon>Basidiomycota</taxon>
        <taxon>Agaricomycotina</taxon>
        <taxon>Agaricomycetes</taxon>
        <taxon>Agaricomycetidae</taxon>
        <taxon>Agaricales</taxon>
        <taxon>Agaricineae</taxon>
        <taxon>Psathyrellaceae</taxon>
        <taxon>Ephemerocybe</taxon>
    </lineage>
</organism>
<evidence type="ECO:0000256" key="7">
    <source>
        <dbReference type="ARBA" id="ARBA00023002"/>
    </source>
</evidence>
<dbReference type="Proteomes" id="UP000521943">
    <property type="component" value="Unassembled WGS sequence"/>
</dbReference>
<keyword evidence="7" id="KW-0560">Oxidoreductase</keyword>
<protein>
    <recommendedName>
        <fullName evidence="15">lytic cellulose monooxygenase (C4-dehydrogenating)</fullName>
        <ecNumber evidence="15">1.14.99.56</ecNumber>
    </recommendedName>
</protein>
<evidence type="ECO:0000256" key="2">
    <source>
        <dbReference type="ARBA" id="ARBA00004613"/>
    </source>
</evidence>
<dbReference type="GO" id="GO:0046872">
    <property type="term" value="F:metal ion binding"/>
    <property type="evidence" value="ECO:0007669"/>
    <property type="project" value="UniProtKB-KW"/>
</dbReference>
<dbReference type="EMBL" id="JACGCI010000059">
    <property type="protein sequence ID" value="KAF6750017.1"/>
    <property type="molecule type" value="Genomic_DNA"/>
</dbReference>
<comment type="catalytic activity">
    <reaction evidence="14">
        <text>[(1-&gt;4)-beta-D-glucosyl]n+m + reduced acceptor + O2 = 4-dehydro-beta-D-glucosyl-[(1-&gt;4)-beta-D-glucosyl]n-1 + [(1-&gt;4)-beta-D-glucosyl]m + acceptor + H2O.</text>
        <dbReference type="EC" id="1.14.99.56"/>
    </reaction>
</comment>
<keyword evidence="10" id="KW-1015">Disulfide bond</keyword>
<dbReference type="InterPro" id="IPR005103">
    <property type="entry name" value="AA9_LPMO"/>
</dbReference>
<keyword evidence="12" id="KW-0624">Polysaccharide degradation</keyword>
<dbReference type="EC" id="1.14.99.56" evidence="15"/>
<feature type="domain" description="Auxiliary Activity family 9 catalytic" evidence="17">
    <location>
        <begin position="116"/>
        <end position="194"/>
    </location>
</feature>
<evidence type="ECO:0000313" key="18">
    <source>
        <dbReference type="EMBL" id="KAF6750017.1"/>
    </source>
</evidence>
<keyword evidence="3" id="KW-0964">Secreted</keyword>
<evidence type="ECO:0000256" key="4">
    <source>
        <dbReference type="ARBA" id="ARBA00022723"/>
    </source>
</evidence>
<dbReference type="GO" id="GO:0030245">
    <property type="term" value="P:cellulose catabolic process"/>
    <property type="evidence" value="ECO:0007669"/>
    <property type="project" value="UniProtKB-KW"/>
</dbReference>
<evidence type="ECO:0000256" key="10">
    <source>
        <dbReference type="ARBA" id="ARBA00023157"/>
    </source>
</evidence>
<evidence type="ECO:0000256" key="15">
    <source>
        <dbReference type="ARBA" id="ARBA00047174"/>
    </source>
</evidence>